<name>A0ABP3IFD1_9ACTN</name>
<dbReference type="EMBL" id="BAAABX010000023">
    <property type="protein sequence ID" value="GAA0400388.1"/>
    <property type="molecule type" value="Genomic_DNA"/>
</dbReference>
<dbReference type="Proteomes" id="UP001500879">
    <property type="component" value="Unassembled WGS sequence"/>
</dbReference>
<organism evidence="2 3">
    <name type="scientific">Streptomyces luteireticuli</name>
    <dbReference type="NCBI Taxonomy" id="173858"/>
    <lineage>
        <taxon>Bacteria</taxon>
        <taxon>Bacillati</taxon>
        <taxon>Actinomycetota</taxon>
        <taxon>Actinomycetes</taxon>
        <taxon>Kitasatosporales</taxon>
        <taxon>Streptomycetaceae</taxon>
        <taxon>Streptomyces</taxon>
    </lineage>
</organism>
<sequence length="43" mass="4892">MSGDDEKYAEKAIGWRVLIYIVLGHLLAGFIWLLFYLGSHASH</sequence>
<keyword evidence="1" id="KW-0812">Transmembrane</keyword>
<keyword evidence="1" id="KW-1133">Transmembrane helix</keyword>
<keyword evidence="1" id="KW-0472">Membrane</keyword>
<dbReference type="RefSeq" id="WP_277965410.1">
    <property type="nucleotide sequence ID" value="NZ_BAAABX010000023.1"/>
</dbReference>
<evidence type="ECO:0000313" key="3">
    <source>
        <dbReference type="Proteomes" id="UP001500879"/>
    </source>
</evidence>
<gene>
    <name evidence="2" type="ORF">GCM10010357_21790</name>
</gene>
<comment type="caution">
    <text evidence="2">The sequence shown here is derived from an EMBL/GenBank/DDBJ whole genome shotgun (WGS) entry which is preliminary data.</text>
</comment>
<feature type="transmembrane region" description="Helical" evidence="1">
    <location>
        <begin position="17"/>
        <end position="37"/>
    </location>
</feature>
<proteinExistence type="predicted"/>
<evidence type="ECO:0000256" key="1">
    <source>
        <dbReference type="SAM" id="Phobius"/>
    </source>
</evidence>
<reference evidence="3" key="1">
    <citation type="journal article" date="2019" name="Int. J. Syst. Evol. Microbiol.">
        <title>The Global Catalogue of Microorganisms (GCM) 10K type strain sequencing project: providing services to taxonomists for standard genome sequencing and annotation.</title>
        <authorList>
            <consortium name="The Broad Institute Genomics Platform"/>
            <consortium name="The Broad Institute Genome Sequencing Center for Infectious Disease"/>
            <person name="Wu L."/>
            <person name="Ma J."/>
        </authorList>
    </citation>
    <scope>NUCLEOTIDE SEQUENCE [LARGE SCALE GENOMIC DNA]</scope>
    <source>
        <strain evidence="3">JCM 4788</strain>
    </source>
</reference>
<dbReference type="InterPro" id="IPR046129">
    <property type="entry name" value="DUF6126"/>
</dbReference>
<protein>
    <recommendedName>
        <fullName evidence="4">Small hydrophobic protein</fullName>
    </recommendedName>
</protein>
<dbReference type="Pfam" id="PF19621">
    <property type="entry name" value="DUF6126"/>
    <property type="match status" value="1"/>
</dbReference>
<evidence type="ECO:0000313" key="2">
    <source>
        <dbReference type="EMBL" id="GAA0400388.1"/>
    </source>
</evidence>
<evidence type="ECO:0008006" key="4">
    <source>
        <dbReference type="Google" id="ProtNLM"/>
    </source>
</evidence>
<keyword evidence="3" id="KW-1185">Reference proteome</keyword>
<accession>A0ABP3IFD1</accession>